<name>A0A397S3P4_9GLOM</name>
<protein>
    <submittedName>
        <fullName evidence="1">Uncharacterized protein</fullName>
    </submittedName>
</protein>
<dbReference type="EMBL" id="QKYT01000859">
    <property type="protein sequence ID" value="RIA81033.1"/>
    <property type="molecule type" value="Genomic_DNA"/>
</dbReference>
<dbReference type="AlphaFoldDB" id="A0A397S3P4"/>
<proteinExistence type="predicted"/>
<accession>A0A397S3P4</accession>
<keyword evidence="2" id="KW-1185">Reference proteome</keyword>
<evidence type="ECO:0000313" key="2">
    <source>
        <dbReference type="Proteomes" id="UP000265703"/>
    </source>
</evidence>
<sequence>MDTLNADNFPIDLFNTDHYGVITTLICQGLFNQNSHATLKQHLIKKHHSIFIDRVIIKENNTNTLITDPTRIKKVVNEHFQKCPSSKNNPDKVIPPTWSSYYQPIEIIDPHIYQNLMSPPSDNEWTIILSALLKDKASGPSGILNEMLQHLGPCMRSLIFDFISQCLNLADTSDEWHLAHVYPIPNPRRENVI</sequence>
<reference evidence="1 2" key="1">
    <citation type="submission" date="2018-06" db="EMBL/GenBank/DDBJ databases">
        <title>Comparative genomics reveals the genomic features of Rhizophagus irregularis, R. cerebriforme, R. diaphanum and Gigaspora rosea, and their symbiotic lifestyle signature.</title>
        <authorList>
            <person name="Morin E."/>
            <person name="San Clemente H."/>
            <person name="Chen E.C.H."/>
            <person name="De La Providencia I."/>
            <person name="Hainaut M."/>
            <person name="Kuo A."/>
            <person name="Kohler A."/>
            <person name="Murat C."/>
            <person name="Tang N."/>
            <person name="Roy S."/>
            <person name="Loubradou J."/>
            <person name="Henrissat B."/>
            <person name="Grigoriev I.V."/>
            <person name="Corradi N."/>
            <person name="Roux C."/>
            <person name="Martin F.M."/>
        </authorList>
    </citation>
    <scope>NUCLEOTIDE SEQUENCE [LARGE SCALE GENOMIC DNA]</scope>
    <source>
        <strain evidence="1 2">DAOM 227022</strain>
    </source>
</reference>
<comment type="caution">
    <text evidence="1">The sequence shown here is derived from an EMBL/GenBank/DDBJ whole genome shotgun (WGS) entry which is preliminary data.</text>
</comment>
<dbReference type="OrthoDB" id="2342540at2759"/>
<gene>
    <name evidence="1" type="ORF">C1645_837654</name>
</gene>
<evidence type="ECO:0000313" key="1">
    <source>
        <dbReference type="EMBL" id="RIA81033.1"/>
    </source>
</evidence>
<dbReference type="Proteomes" id="UP000265703">
    <property type="component" value="Unassembled WGS sequence"/>
</dbReference>
<organism evidence="1 2">
    <name type="scientific">Glomus cerebriforme</name>
    <dbReference type="NCBI Taxonomy" id="658196"/>
    <lineage>
        <taxon>Eukaryota</taxon>
        <taxon>Fungi</taxon>
        <taxon>Fungi incertae sedis</taxon>
        <taxon>Mucoromycota</taxon>
        <taxon>Glomeromycotina</taxon>
        <taxon>Glomeromycetes</taxon>
        <taxon>Glomerales</taxon>
        <taxon>Glomeraceae</taxon>
        <taxon>Glomus</taxon>
    </lineage>
</organism>